<evidence type="ECO:0000256" key="6">
    <source>
        <dbReference type="SAM" id="Coils"/>
    </source>
</evidence>
<dbReference type="Pfam" id="PF07653">
    <property type="entry name" value="SH3_2"/>
    <property type="match status" value="1"/>
</dbReference>
<feature type="region of interest" description="Disordered" evidence="7">
    <location>
        <begin position="1018"/>
        <end position="1037"/>
    </location>
</feature>
<dbReference type="Pfam" id="PF00412">
    <property type="entry name" value="LIM"/>
    <property type="match status" value="4"/>
</dbReference>
<feature type="compositionally biased region" description="Basic and acidic residues" evidence="7">
    <location>
        <begin position="511"/>
        <end position="524"/>
    </location>
</feature>
<dbReference type="SUPFAM" id="SSF57716">
    <property type="entry name" value="Glucocorticoid receptor-like (DNA-binding domain)"/>
    <property type="match status" value="1"/>
</dbReference>
<dbReference type="VEuPathDB" id="FungiDB:PC110_g8389"/>
<dbReference type="CDD" id="cd09396">
    <property type="entry name" value="LIM_DA1"/>
    <property type="match status" value="1"/>
</dbReference>
<keyword evidence="3" id="KW-0677">Repeat</keyword>
<gene>
    <name evidence="8" type="ORF">PC117_g6155</name>
</gene>
<dbReference type="Gene3D" id="2.30.30.40">
    <property type="entry name" value="SH3 Domains"/>
    <property type="match status" value="2"/>
</dbReference>
<protein>
    <submittedName>
        <fullName evidence="8">Uncharacterized protein</fullName>
    </submittedName>
</protein>
<dbReference type="PROSITE" id="PS00478">
    <property type="entry name" value="LIM_DOMAIN_1"/>
    <property type="match status" value="1"/>
</dbReference>
<dbReference type="InterPro" id="IPR001452">
    <property type="entry name" value="SH3_domain"/>
</dbReference>
<keyword evidence="2" id="KW-0479">Metal-binding</keyword>
<reference evidence="8" key="1">
    <citation type="submission" date="2018-10" db="EMBL/GenBank/DDBJ databases">
        <title>Effector identification in a new, highly contiguous assembly of the strawberry crown rot pathogen Phytophthora cactorum.</title>
        <authorList>
            <person name="Armitage A.D."/>
            <person name="Nellist C.F."/>
            <person name="Bates H."/>
            <person name="Vickerstaff R.J."/>
            <person name="Harrison R.J."/>
        </authorList>
    </citation>
    <scope>NUCLEOTIDE SEQUENCE</scope>
    <source>
        <strain evidence="8">4040</strain>
    </source>
</reference>
<dbReference type="PROSITE" id="PS50023">
    <property type="entry name" value="LIM_DOMAIN_2"/>
    <property type="match status" value="3"/>
</dbReference>
<name>A0A8T1E940_9STRA</name>
<feature type="region of interest" description="Disordered" evidence="7">
    <location>
        <begin position="728"/>
        <end position="759"/>
    </location>
</feature>
<accession>A0A8T1E940</accession>
<evidence type="ECO:0000313" key="9">
    <source>
        <dbReference type="Proteomes" id="UP000736787"/>
    </source>
</evidence>
<dbReference type="PANTHER" id="PTHR24212:SF8">
    <property type="entry name" value="LIM ZINC FINGER DOMAIN CONTAINING PROTEIN"/>
    <property type="match status" value="1"/>
</dbReference>
<keyword evidence="1" id="KW-0728">SH3 domain</keyword>
<dbReference type="Pfam" id="PF00018">
    <property type="entry name" value="SH3_1"/>
    <property type="match status" value="1"/>
</dbReference>
<feature type="compositionally biased region" description="Polar residues" evidence="7">
    <location>
        <begin position="1018"/>
        <end position="1034"/>
    </location>
</feature>
<feature type="compositionally biased region" description="Basic and acidic residues" evidence="7">
    <location>
        <begin position="1079"/>
        <end position="1112"/>
    </location>
</feature>
<feature type="compositionally biased region" description="Basic residues" evidence="7">
    <location>
        <begin position="734"/>
        <end position="750"/>
    </location>
</feature>
<feature type="compositionally biased region" description="Polar residues" evidence="7">
    <location>
        <begin position="1142"/>
        <end position="1156"/>
    </location>
</feature>
<dbReference type="VEuPathDB" id="FungiDB:PC110_g8390"/>
<feature type="compositionally biased region" description="Basic and acidic residues" evidence="7">
    <location>
        <begin position="939"/>
        <end position="953"/>
    </location>
</feature>
<dbReference type="InterPro" id="IPR001781">
    <property type="entry name" value="Znf_LIM"/>
</dbReference>
<dbReference type="GO" id="GO:0046872">
    <property type="term" value="F:metal ion binding"/>
    <property type="evidence" value="ECO:0007669"/>
    <property type="project" value="UniProtKB-KW"/>
</dbReference>
<dbReference type="Proteomes" id="UP000736787">
    <property type="component" value="Unassembled WGS sequence"/>
</dbReference>
<dbReference type="InterPro" id="IPR048324">
    <property type="entry name" value="ZSWIM1-3_RNaseH-like"/>
</dbReference>
<feature type="region of interest" description="Disordered" evidence="7">
    <location>
        <begin position="502"/>
        <end position="524"/>
    </location>
</feature>
<feature type="region of interest" description="Disordered" evidence="7">
    <location>
        <begin position="1077"/>
        <end position="1156"/>
    </location>
</feature>
<keyword evidence="6" id="KW-0175">Coiled coil</keyword>
<dbReference type="PANTHER" id="PTHR24212">
    <property type="entry name" value="ZYXIN/TRIP6"/>
    <property type="match status" value="1"/>
</dbReference>
<feature type="region of interest" description="Disordered" evidence="7">
    <location>
        <begin position="921"/>
        <end position="962"/>
    </location>
</feature>
<dbReference type="PROSITE" id="PS50002">
    <property type="entry name" value="SH3"/>
    <property type="match status" value="2"/>
</dbReference>
<evidence type="ECO:0000256" key="5">
    <source>
        <dbReference type="ARBA" id="ARBA00023038"/>
    </source>
</evidence>
<evidence type="ECO:0000313" key="8">
    <source>
        <dbReference type="EMBL" id="KAG2948265.1"/>
    </source>
</evidence>
<dbReference type="SMART" id="SM00132">
    <property type="entry name" value="LIM"/>
    <property type="match status" value="4"/>
</dbReference>
<evidence type="ECO:0000256" key="1">
    <source>
        <dbReference type="ARBA" id="ARBA00022443"/>
    </source>
</evidence>
<feature type="coiled-coil region" evidence="6">
    <location>
        <begin position="326"/>
        <end position="410"/>
    </location>
</feature>
<evidence type="ECO:0000256" key="7">
    <source>
        <dbReference type="SAM" id="MobiDB-lite"/>
    </source>
</evidence>
<dbReference type="Pfam" id="PF21056">
    <property type="entry name" value="ZSWIM1-3_RNaseH-like"/>
    <property type="match status" value="1"/>
</dbReference>
<dbReference type="InterPro" id="IPR036028">
    <property type="entry name" value="SH3-like_dom_sf"/>
</dbReference>
<sequence>MPSFCPKCGDFVEEDACGKCGEKAVTTKENPWKAASKVPGGETMSVPAVPTAFTAAARIKMMGVQPVPEPARKEQAVARFNFVPQDPSTQLALSKGDEVDVVRKDNDGWWFVIKDGEKGLVPGSYLHIENPIIPITDAAILAARETSNQRFMELQRTSGGSGQGAEAGVEYQSPLGLEALAIADSCAPKPPNGPARGADAKSGGTEFKPGEVRKLRKCYACKETILGRTKVCKDQIFHEICLLCKGCRESIEEDEDFTLIKKKAYHADCAKDVNHCFACDKEILGRVYRAGDGAFHKLCMVCSVCNKQSKEAGAKLENDLLICGECAAEKDRKEREEREAALERERAAAKAKAEKEAALAAARALEEEKERKAREAQKAVEEAARAKAKAEAEAAAAARAQAEREAAEAVAIQRAAAAAVANGNGRSGTDSLRSSTSNLDEFDLEATPIDMSGHNGRISEVSDLDSLLSDGDYAGYMGNGQRESLRLSEVLDLESYDDDRLSDLSGISEGAGERSRPRRSTVEKTVNENAETFSEDEDDRELCGGCGLVLEGEAVGALNQYFHYECFKCSHCSRVIAEDDGYAEKDNQAFHQGCYQVRFGKKCHRCDKVLKGKVVKALDHLYHPDCFVCYQCSSSLSESFFEHEGQAVCAKCKHEAIALDEPSFPENMAPVAKGIAGYRFDAQDDTQLTIYPGDEVGILQKDDDGWWLVELRNKRGYVPGSYLIERPIEEPKPQQKKKKSAFKSKPKRKPGLCSSCSTQNPAEARFCRSCEKRCFPSCFWQRVYNKKMSPCPRSPRTYAANNLVDGVALSAHLRICLRELTKRLKSMFPSTSRALTAITRASSRGMQTRRTIRMWDRVQPSLWHPLASLEQSLMDVEMMARRVFSPRFPPFAPFTPDMLPKLHHDDDEFFKDLPIKKPEEATKETLEAATPDYSASSSPEKEGTEAALDKKEPSTAAAGTVPHPTYSSYSYTYATVLDHSGHRIRSARRRYEDSTGRLKATHEREIDGKKLKMVWQRSNTQDEGGHETTCSSGNPEEFEKEWVETPFGRAEDEEVAKWVGDRERNVYQAFGIEYNPDDIIPKSETPEERMVVEEGSQERKETIQKMSKRQEEETTPPQFTSFCKLPALPQDGSASKVHPGDSSDSVEPTQPKNASDSANGAYAMLAVVSSLVGKTFTAWTDFFAFWDQFEREQAAGPGFFWIRAPQIPALRVAVVRAGESGVQGSSNWIIKNPRHNHVNNETLYTALKQCKDLLIESVMSMFDAFGQTNTDTKPIVSYVADTTGLPISTQQVRNLMNARLGHGSAEQRLKIVLAEFASTADNEGVLLQGDWDQSIDIVLQTKAQREIFSRWGDTLALNWTHNCTNLGFYVGTLVATVTTGRGVSVLDFRCLNQQKESLLAILEWFKSKNPSRSHLQSLVIDKDFTEWSTLRTAIPQAATLLCQYHAQRYVKRMICGKKYIVLPKYRDEIEGLFTPMLYVPTKEQFQSLLELFERRVKKVAPSFAPSL</sequence>
<proteinExistence type="predicted"/>
<comment type="caution">
    <text evidence="8">The sequence shown here is derived from an EMBL/GenBank/DDBJ whole genome shotgun (WGS) entry which is preliminary data.</text>
</comment>
<organism evidence="8 9">
    <name type="scientific">Phytophthora cactorum</name>
    <dbReference type="NCBI Taxonomy" id="29920"/>
    <lineage>
        <taxon>Eukaryota</taxon>
        <taxon>Sar</taxon>
        <taxon>Stramenopiles</taxon>
        <taxon>Oomycota</taxon>
        <taxon>Peronosporomycetes</taxon>
        <taxon>Peronosporales</taxon>
        <taxon>Peronosporaceae</taxon>
        <taxon>Phytophthora</taxon>
    </lineage>
</organism>
<evidence type="ECO:0000256" key="3">
    <source>
        <dbReference type="ARBA" id="ARBA00022737"/>
    </source>
</evidence>
<dbReference type="CDD" id="cd08368">
    <property type="entry name" value="LIM"/>
    <property type="match status" value="2"/>
</dbReference>
<keyword evidence="4" id="KW-0862">Zinc</keyword>
<dbReference type="SUPFAM" id="SSF50044">
    <property type="entry name" value="SH3-domain"/>
    <property type="match status" value="2"/>
</dbReference>
<dbReference type="SMART" id="SM00326">
    <property type="entry name" value="SH3"/>
    <property type="match status" value="2"/>
</dbReference>
<dbReference type="VEuPathDB" id="FungiDB:PC110_g8388"/>
<dbReference type="EMBL" id="RCMK01000114">
    <property type="protein sequence ID" value="KAG2948265.1"/>
    <property type="molecule type" value="Genomic_DNA"/>
</dbReference>
<keyword evidence="5" id="KW-0440">LIM domain</keyword>
<dbReference type="Gene3D" id="2.10.110.10">
    <property type="entry name" value="Cysteine Rich Protein"/>
    <property type="match status" value="4"/>
</dbReference>
<evidence type="ECO:0000256" key="4">
    <source>
        <dbReference type="ARBA" id="ARBA00022833"/>
    </source>
</evidence>
<evidence type="ECO:0000256" key="2">
    <source>
        <dbReference type="ARBA" id="ARBA00022723"/>
    </source>
</evidence>